<feature type="transmembrane region" description="Helical" evidence="5">
    <location>
        <begin position="201"/>
        <end position="222"/>
    </location>
</feature>
<accession>A0A4U8UMB2</accession>
<dbReference type="PANTHER" id="PTHR43243">
    <property type="entry name" value="INNER MEMBRANE TRANSPORTER YGJI-RELATED"/>
    <property type="match status" value="1"/>
</dbReference>
<name>A0A4U8UMB2_STECR</name>
<organism evidence="6 7">
    <name type="scientific">Steinernema carpocapsae</name>
    <name type="common">Entomopathogenic nematode</name>
    <dbReference type="NCBI Taxonomy" id="34508"/>
    <lineage>
        <taxon>Eukaryota</taxon>
        <taxon>Metazoa</taxon>
        <taxon>Ecdysozoa</taxon>
        <taxon>Nematoda</taxon>
        <taxon>Chromadorea</taxon>
        <taxon>Rhabditida</taxon>
        <taxon>Tylenchina</taxon>
        <taxon>Panagrolaimomorpha</taxon>
        <taxon>Strongyloidoidea</taxon>
        <taxon>Steinernematidae</taxon>
        <taxon>Steinernema</taxon>
    </lineage>
</organism>
<feature type="transmembrane region" description="Helical" evidence="5">
    <location>
        <begin position="273"/>
        <end position="297"/>
    </location>
</feature>
<keyword evidence="4 5" id="KW-0472">Membrane</keyword>
<keyword evidence="3 5" id="KW-1133">Transmembrane helix</keyword>
<dbReference type="Proteomes" id="UP000298663">
    <property type="component" value="Unassembled WGS sequence"/>
</dbReference>
<feature type="transmembrane region" description="Helical" evidence="5">
    <location>
        <begin position="664"/>
        <end position="682"/>
    </location>
</feature>
<keyword evidence="7" id="KW-1185">Reference proteome</keyword>
<feature type="transmembrane region" description="Helical" evidence="5">
    <location>
        <begin position="688"/>
        <end position="707"/>
    </location>
</feature>
<feature type="transmembrane region" description="Helical" evidence="5">
    <location>
        <begin position="177"/>
        <end position="196"/>
    </location>
</feature>
<feature type="transmembrane region" description="Helical" evidence="5">
    <location>
        <begin position="395"/>
        <end position="413"/>
    </location>
</feature>
<evidence type="ECO:0000256" key="5">
    <source>
        <dbReference type="SAM" id="Phobius"/>
    </source>
</evidence>
<dbReference type="PANTHER" id="PTHR43243:SF20">
    <property type="entry name" value="CATIONIC AMINO ACID TRANSPORTER 3"/>
    <property type="match status" value="1"/>
</dbReference>
<dbReference type="AlphaFoldDB" id="A0A4U8UMB2"/>
<evidence type="ECO:0000256" key="4">
    <source>
        <dbReference type="ARBA" id="ARBA00023136"/>
    </source>
</evidence>
<comment type="subcellular location">
    <subcellularLocation>
        <location evidence="1">Membrane</location>
        <topology evidence="1">Multi-pass membrane protein</topology>
    </subcellularLocation>
</comment>
<keyword evidence="2 5" id="KW-0812">Transmembrane</keyword>
<dbReference type="OrthoDB" id="3900342at2759"/>
<sequence>MVLIRQPSRRPKDNMLVQRLLRTKAANDEFLFHSEWTRKIGPLNMIGVAGVISIPLGMFYIIPYAIVNFSGPSTVLAIIAAFVVAVIASLQQVELSCAAPKNCVLYQMSYLRLGELPAFLVGWMTLFDGVALISTIHKVFSNYVNLLFRDVVEKYLRFPMDHLSLPAFMFEEKYDSLAAFGILCSLLILTCSLRVVSVLSVILLTVSSLIVFSCIVVCIFYADPENWIQQGFFKNGLDGLVDGTSTVLVAFAGIEALSHLVEETHRPLSRVPVLLPLIVTIISMFLFISTTIFTLAVDFSKMPADFLLPEIFNFVRIPSARYVLSVGSVCGLAGTSLGIILPISRLLCAMATDRLIPLTCLSKLSRKGIPCRAVLVICLLSAMFLSVKADFLMPLIRFNASFRLLISTFLVVVQRFHPTNIGLEKETSKYRSFGKRLRVSWDDGLSTNNSFTNGEVSFSSSNNLYSMLCKLENERFEHTLQKLEEQNENSALIFAQKSAESDGSNNYSTSKKNSKVVVRHFPIDPKASTMPHVHNCIGSSCSIEDGKRPSKLLFTNGPLPDDPDRFHLYQRDELELAYYAEYDGNAAHSVDANDKIRTYRSAVRLFWLFTGFALAFGLCTREKVMRNQLASVILSAVLLTTLLVVAFTFLRFRPNRHLSRPTPVFPLLSFIVLFIVCTSLSSLHITDYAKVLIIALAGLFVYFAYGFRQQKVGAMTICNAATLKTDDEDNGEEAAIMEYKPDSILG</sequence>
<feature type="transmembrane region" description="Helical" evidence="5">
    <location>
        <begin position="322"/>
        <end position="348"/>
    </location>
</feature>
<evidence type="ECO:0000256" key="1">
    <source>
        <dbReference type="ARBA" id="ARBA00004141"/>
    </source>
</evidence>
<reference evidence="6 7" key="2">
    <citation type="journal article" date="2019" name="G3 (Bethesda)">
        <title>Hybrid Assembly of the Genome of the Entomopathogenic Nematode Steinernema carpocapsae Identifies the X-Chromosome.</title>
        <authorList>
            <person name="Serra L."/>
            <person name="Macchietto M."/>
            <person name="Macias-Munoz A."/>
            <person name="McGill C.J."/>
            <person name="Rodriguez I.M."/>
            <person name="Rodriguez B."/>
            <person name="Murad R."/>
            <person name="Mortazavi A."/>
        </authorList>
    </citation>
    <scope>NUCLEOTIDE SEQUENCE [LARGE SCALE GENOMIC DNA]</scope>
    <source>
        <strain evidence="6 7">ALL</strain>
    </source>
</reference>
<evidence type="ECO:0000256" key="2">
    <source>
        <dbReference type="ARBA" id="ARBA00022692"/>
    </source>
</evidence>
<dbReference type="EMBL" id="AZBU02000001">
    <property type="protein sequence ID" value="TMS34210.1"/>
    <property type="molecule type" value="Genomic_DNA"/>
</dbReference>
<dbReference type="InterPro" id="IPR002293">
    <property type="entry name" value="AA/rel_permease1"/>
</dbReference>
<evidence type="ECO:0008006" key="8">
    <source>
        <dbReference type="Google" id="ProtNLM"/>
    </source>
</evidence>
<dbReference type="STRING" id="34508.A0A4U8UMB2"/>
<feature type="transmembrane region" description="Helical" evidence="5">
    <location>
        <begin position="242"/>
        <end position="261"/>
    </location>
</feature>
<evidence type="ECO:0000256" key="3">
    <source>
        <dbReference type="ARBA" id="ARBA00022989"/>
    </source>
</evidence>
<dbReference type="Pfam" id="PF13520">
    <property type="entry name" value="AA_permease_2"/>
    <property type="match status" value="1"/>
</dbReference>
<gene>
    <name evidence="6" type="ORF">L596_001847</name>
</gene>
<protein>
    <recommendedName>
        <fullName evidence="8">Cationic amino acid transporter C-terminal domain-containing protein</fullName>
    </recommendedName>
</protein>
<feature type="transmembrane region" description="Helical" evidence="5">
    <location>
        <begin position="74"/>
        <end position="95"/>
    </location>
</feature>
<dbReference type="GO" id="GO:0005886">
    <property type="term" value="C:plasma membrane"/>
    <property type="evidence" value="ECO:0007669"/>
    <property type="project" value="TreeGrafter"/>
</dbReference>
<dbReference type="Gene3D" id="1.20.1740.10">
    <property type="entry name" value="Amino acid/polyamine transporter I"/>
    <property type="match status" value="2"/>
</dbReference>
<feature type="transmembrane region" description="Helical" evidence="5">
    <location>
        <begin position="43"/>
        <end position="62"/>
    </location>
</feature>
<dbReference type="GO" id="GO:0015171">
    <property type="term" value="F:amino acid transmembrane transporter activity"/>
    <property type="evidence" value="ECO:0007669"/>
    <property type="project" value="TreeGrafter"/>
</dbReference>
<feature type="transmembrane region" description="Helical" evidence="5">
    <location>
        <begin position="630"/>
        <end position="652"/>
    </location>
</feature>
<proteinExistence type="predicted"/>
<evidence type="ECO:0000313" key="6">
    <source>
        <dbReference type="EMBL" id="TMS34210.1"/>
    </source>
</evidence>
<feature type="transmembrane region" description="Helical" evidence="5">
    <location>
        <begin position="369"/>
        <end position="389"/>
    </location>
</feature>
<evidence type="ECO:0000313" key="7">
    <source>
        <dbReference type="Proteomes" id="UP000298663"/>
    </source>
</evidence>
<feature type="transmembrane region" description="Helical" evidence="5">
    <location>
        <begin position="602"/>
        <end position="618"/>
    </location>
</feature>
<reference evidence="6 7" key="1">
    <citation type="journal article" date="2015" name="Genome Biol.">
        <title>Comparative genomics of Steinernema reveals deeply conserved gene regulatory networks.</title>
        <authorList>
            <person name="Dillman A.R."/>
            <person name="Macchietto M."/>
            <person name="Porter C.F."/>
            <person name="Rogers A."/>
            <person name="Williams B."/>
            <person name="Antoshechkin I."/>
            <person name="Lee M.M."/>
            <person name="Goodwin Z."/>
            <person name="Lu X."/>
            <person name="Lewis E.E."/>
            <person name="Goodrich-Blair H."/>
            <person name="Stock S.P."/>
            <person name="Adams B.J."/>
            <person name="Sternberg P.W."/>
            <person name="Mortazavi A."/>
        </authorList>
    </citation>
    <scope>NUCLEOTIDE SEQUENCE [LARGE SCALE GENOMIC DNA]</scope>
    <source>
        <strain evidence="6 7">ALL</strain>
    </source>
</reference>
<comment type="caution">
    <text evidence="6">The sequence shown here is derived from an EMBL/GenBank/DDBJ whole genome shotgun (WGS) entry which is preliminary data.</text>
</comment>
<feature type="transmembrane region" description="Helical" evidence="5">
    <location>
        <begin position="116"/>
        <end position="136"/>
    </location>
</feature>